<evidence type="ECO:0000313" key="2">
    <source>
        <dbReference type="Proteomes" id="UP000799538"/>
    </source>
</evidence>
<dbReference type="EMBL" id="ML992508">
    <property type="protein sequence ID" value="KAF2222417.1"/>
    <property type="molecule type" value="Genomic_DNA"/>
</dbReference>
<accession>A0A6A6G9R6</accession>
<keyword evidence="2" id="KW-1185">Reference proteome</keyword>
<proteinExistence type="predicted"/>
<gene>
    <name evidence="1" type="ORF">BDZ85DRAFT_263623</name>
</gene>
<protein>
    <submittedName>
        <fullName evidence="1">Uncharacterized protein</fullName>
    </submittedName>
</protein>
<sequence>MTVDQYWAQWELGPALWVKAVKTILCMPPEVAITVHFHHYLHRLLITIMGSAANRKLSALRFLQRHAFPDLQPVVMDSVWSHSKHTADTWAQGRLMGILVPARSLVCHIAKKEYQQGVFHATMVGDLQDLSVAPHDIVEVVRRLTRMACNDV</sequence>
<organism evidence="1 2">
    <name type="scientific">Elsinoe ampelina</name>
    <dbReference type="NCBI Taxonomy" id="302913"/>
    <lineage>
        <taxon>Eukaryota</taxon>
        <taxon>Fungi</taxon>
        <taxon>Dikarya</taxon>
        <taxon>Ascomycota</taxon>
        <taxon>Pezizomycotina</taxon>
        <taxon>Dothideomycetes</taxon>
        <taxon>Dothideomycetidae</taxon>
        <taxon>Myriangiales</taxon>
        <taxon>Elsinoaceae</taxon>
        <taxon>Elsinoe</taxon>
    </lineage>
</organism>
<dbReference type="AlphaFoldDB" id="A0A6A6G9R6"/>
<dbReference type="Proteomes" id="UP000799538">
    <property type="component" value="Unassembled WGS sequence"/>
</dbReference>
<reference evidence="2" key="1">
    <citation type="journal article" date="2020" name="Stud. Mycol.">
        <title>101 Dothideomycetes genomes: A test case for predicting lifestyles and emergence of pathogens.</title>
        <authorList>
            <person name="Haridas S."/>
            <person name="Albert R."/>
            <person name="Binder M."/>
            <person name="Bloem J."/>
            <person name="LaButti K."/>
            <person name="Salamov A."/>
            <person name="Andreopoulos B."/>
            <person name="Baker S."/>
            <person name="Barry K."/>
            <person name="Bills G."/>
            <person name="Bluhm B."/>
            <person name="Cannon C."/>
            <person name="Castanera R."/>
            <person name="Culley D."/>
            <person name="Daum C."/>
            <person name="Ezra D."/>
            <person name="Gonzalez J."/>
            <person name="Henrissat B."/>
            <person name="Kuo A."/>
            <person name="Liang C."/>
            <person name="Lipzen A."/>
            <person name="Lutzoni F."/>
            <person name="Magnuson J."/>
            <person name="Mondo S."/>
            <person name="Nolan M."/>
            <person name="Ohm R."/>
            <person name="Pangilinan J."/>
            <person name="Park H.-J."/>
            <person name="Ramirez L."/>
            <person name="Alfaro M."/>
            <person name="Sun H."/>
            <person name="Tritt A."/>
            <person name="Yoshinaga Y."/>
            <person name="Zwiers L.-H."/>
            <person name="Turgeon B."/>
            <person name="Goodwin S."/>
            <person name="Spatafora J."/>
            <person name="Crous P."/>
            <person name="Grigoriev I."/>
        </authorList>
    </citation>
    <scope>NUCLEOTIDE SEQUENCE [LARGE SCALE GENOMIC DNA]</scope>
    <source>
        <strain evidence="2">CECT 20119</strain>
    </source>
</reference>
<dbReference type="OrthoDB" id="10619201at2759"/>
<name>A0A6A6G9R6_9PEZI</name>
<evidence type="ECO:0000313" key="1">
    <source>
        <dbReference type="EMBL" id="KAF2222417.1"/>
    </source>
</evidence>